<gene>
    <name evidence="3" type="ORF">QO012_000357</name>
</gene>
<proteinExistence type="predicted"/>
<evidence type="ECO:0000313" key="4">
    <source>
        <dbReference type="Proteomes" id="UP001231124"/>
    </source>
</evidence>
<sequence length="185" mass="19652">MPTAMRSSLIAAGLCAGLGAAMAAGEQGPGKPSTWSDPPARSTEAPKPPEAAGKPALPAAASAAQQKQGERHAAKAATRRERLAASRAERRAAQLAEKEHRPRPVTASRRAAPVVSVKPGGPPVVYRTYPAYSAATVPPDEEDERFDRLSTAVPSGYLVMRRRTIEYPDGRTIRIYRPAEDGFAD</sequence>
<feature type="compositionally biased region" description="Low complexity" evidence="1">
    <location>
        <begin position="113"/>
        <end position="125"/>
    </location>
</feature>
<keyword evidence="2" id="KW-0732">Signal</keyword>
<evidence type="ECO:0000256" key="2">
    <source>
        <dbReference type="SAM" id="SignalP"/>
    </source>
</evidence>
<reference evidence="3 4" key="1">
    <citation type="submission" date="2023-07" db="EMBL/GenBank/DDBJ databases">
        <title>Genomic Encyclopedia of Type Strains, Phase IV (KMG-IV): sequencing the most valuable type-strain genomes for metagenomic binning, comparative biology and taxonomic classification.</title>
        <authorList>
            <person name="Goeker M."/>
        </authorList>
    </citation>
    <scope>NUCLEOTIDE SEQUENCE [LARGE SCALE GENOMIC DNA]</scope>
    <source>
        <strain evidence="3 4">DSM 19013</strain>
    </source>
</reference>
<dbReference type="RefSeq" id="WP_238204790.1">
    <property type="nucleotide sequence ID" value="NZ_BPQE01000020.1"/>
</dbReference>
<accession>A0ABU0HU80</accession>
<name>A0ABU0HU80_9HYPH</name>
<evidence type="ECO:0000256" key="1">
    <source>
        <dbReference type="SAM" id="MobiDB-lite"/>
    </source>
</evidence>
<feature type="region of interest" description="Disordered" evidence="1">
    <location>
        <begin position="23"/>
        <end position="125"/>
    </location>
</feature>
<evidence type="ECO:0000313" key="3">
    <source>
        <dbReference type="EMBL" id="MDQ0445879.1"/>
    </source>
</evidence>
<keyword evidence="3" id="KW-0012">Acyltransferase</keyword>
<organism evidence="3 4">
    <name type="scientific">Methylobacterium aerolatum</name>
    <dbReference type="NCBI Taxonomy" id="418708"/>
    <lineage>
        <taxon>Bacteria</taxon>
        <taxon>Pseudomonadati</taxon>
        <taxon>Pseudomonadota</taxon>
        <taxon>Alphaproteobacteria</taxon>
        <taxon>Hyphomicrobiales</taxon>
        <taxon>Methylobacteriaceae</taxon>
        <taxon>Methylobacterium</taxon>
    </lineage>
</organism>
<keyword evidence="4" id="KW-1185">Reference proteome</keyword>
<feature type="compositionally biased region" description="Low complexity" evidence="1">
    <location>
        <begin position="50"/>
        <end position="67"/>
    </location>
</feature>
<protein>
    <submittedName>
        <fullName evidence="3">Pyruvate/2-oxoglutarate dehydrogenase complex dihydrolipoamide acyltransferase (E2) component</fullName>
    </submittedName>
</protein>
<feature type="compositionally biased region" description="Basic and acidic residues" evidence="1">
    <location>
        <begin position="68"/>
        <end position="102"/>
    </location>
</feature>
<feature type="signal peptide" evidence="2">
    <location>
        <begin position="1"/>
        <end position="23"/>
    </location>
</feature>
<keyword evidence="3" id="KW-0670">Pyruvate</keyword>
<keyword evidence="3" id="KW-0808">Transferase</keyword>
<dbReference type="EMBL" id="JAUSVP010000001">
    <property type="protein sequence ID" value="MDQ0445879.1"/>
    <property type="molecule type" value="Genomic_DNA"/>
</dbReference>
<comment type="caution">
    <text evidence="3">The sequence shown here is derived from an EMBL/GenBank/DDBJ whole genome shotgun (WGS) entry which is preliminary data.</text>
</comment>
<feature type="chain" id="PRO_5046234892" evidence="2">
    <location>
        <begin position="24"/>
        <end position="185"/>
    </location>
</feature>
<dbReference type="GO" id="GO:0016746">
    <property type="term" value="F:acyltransferase activity"/>
    <property type="evidence" value="ECO:0007669"/>
    <property type="project" value="UniProtKB-KW"/>
</dbReference>
<dbReference type="Proteomes" id="UP001231124">
    <property type="component" value="Unassembled WGS sequence"/>
</dbReference>